<dbReference type="Proteomes" id="UP001487740">
    <property type="component" value="Unassembled WGS sequence"/>
</dbReference>
<dbReference type="EMBL" id="JARAKH010000408">
    <property type="protein sequence ID" value="KAK8374404.1"/>
    <property type="molecule type" value="Genomic_DNA"/>
</dbReference>
<reference evidence="1 2" key="1">
    <citation type="submission" date="2023-03" db="EMBL/GenBank/DDBJ databases">
        <title>High-quality genome of Scylla paramamosain provides insights in environmental adaptation.</title>
        <authorList>
            <person name="Zhang L."/>
        </authorList>
    </citation>
    <scope>NUCLEOTIDE SEQUENCE [LARGE SCALE GENOMIC DNA]</scope>
    <source>
        <strain evidence="1">LZ_2023a</strain>
        <tissue evidence="1">Muscle</tissue>
    </source>
</reference>
<organism evidence="1 2">
    <name type="scientific">Scylla paramamosain</name>
    <name type="common">Mud crab</name>
    <dbReference type="NCBI Taxonomy" id="85552"/>
    <lineage>
        <taxon>Eukaryota</taxon>
        <taxon>Metazoa</taxon>
        <taxon>Ecdysozoa</taxon>
        <taxon>Arthropoda</taxon>
        <taxon>Crustacea</taxon>
        <taxon>Multicrustacea</taxon>
        <taxon>Malacostraca</taxon>
        <taxon>Eumalacostraca</taxon>
        <taxon>Eucarida</taxon>
        <taxon>Decapoda</taxon>
        <taxon>Pleocyemata</taxon>
        <taxon>Brachyura</taxon>
        <taxon>Eubrachyura</taxon>
        <taxon>Portunoidea</taxon>
        <taxon>Portunidae</taxon>
        <taxon>Portuninae</taxon>
        <taxon>Scylla</taxon>
    </lineage>
</organism>
<evidence type="ECO:0000313" key="2">
    <source>
        <dbReference type="Proteomes" id="UP001487740"/>
    </source>
</evidence>
<proteinExistence type="predicted"/>
<evidence type="ECO:0000313" key="1">
    <source>
        <dbReference type="EMBL" id="KAK8374404.1"/>
    </source>
</evidence>
<keyword evidence="2" id="KW-1185">Reference proteome</keyword>
<comment type="caution">
    <text evidence="1">The sequence shown here is derived from an EMBL/GenBank/DDBJ whole genome shotgun (WGS) entry which is preliminary data.</text>
</comment>
<gene>
    <name evidence="1" type="ORF">O3P69_012570</name>
</gene>
<name>A0AAW0SGC9_SCYPA</name>
<accession>A0AAW0SGC9</accession>
<dbReference type="AlphaFoldDB" id="A0AAW0SGC9"/>
<protein>
    <submittedName>
        <fullName evidence="1">Uncharacterized protein</fullName>
    </submittedName>
</protein>
<sequence>MVLWDFKARCADVRCQAIEPLSDGGGGDAGIDTVDLWGHVYAFDQGLSGQPGTKTPHSRELPQVVVCPWLSPGGASLLDYAEEDSPSVCLRQVR</sequence>